<evidence type="ECO:0000313" key="7">
    <source>
        <dbReference type="EMBL" id="GEN86292.1"/>
    </source>
</evidence>
<evidence type="ECO:0000259" key="6">
    <source>
        <dbReference type="Pfam" id="PF13427"/>
    </source>
</evidence>
<dbReference type="SUPFAM" id="SSF81301">
    <property type="entry name" value="Nucleotidyltransferase"/>
    <property type="match status" value="1"/>
</dbReference>
<gene>
    <name evidence="7" type="ORF">OSO01_10310</name>
</gene>
<dbReference type="GO" id="GO:0046677">
    <property type="term" value="P:response to antibiotic"/>
    <property type="evidence" value="ECO:0007669"/>
    <property type="project" value="UniProtKB-KW"/>
</dbReference>
<dbReference type="CDD" id="cd05403">
    <property type="entry name" value="NT_KNTase_like"/>
    <property type="match status" value="1"/>
</dbReference>
<sequence length="262" mass="30267">MKNENTFNESVQPFLDNLLYEIKQITGNQFVGCYLHGSLAMGRFQPANSDIDLLVVLNKTLRKQQKQELAVLFLCQSKQPYPIEISFLLESHLKKWEHPFSYIFHYSEFWRESMEVDKEQVIEKSEGKDADLAAHIAVLLDRGITLEGPPAGSVFPAIPKADYISSIQSDYEECLAAYLDKPVYALLNMLRFYWYLKEGCILSKEEAGERALEDCPESMLTAIKSLLYNYRVKEADKQRINKQKLTALKNLIDDKIKELLRQ</sequence>
<proteinExistence type="predicted"/>
<comment type="caution">
    <text evidence="7">The sequence shown here is derived from an EMBL/GenBank/DDBJ whole genome shotgun (WGS) entry which is preliminary data.</text>
</comment>
<evidence type="ECO:0000313" key="8">
    <source>
        <dbReference type="Proteomes" id="UP000321558"/>
    </source>
</evidence>
<dbReference type="PIRSF" id="PIRSF000819">
    <property type="entry name" value="Streptomycin_3-adenylyltransf"/>
    <property type="match status" value="1"/>
</dbReference>
<dbReference type="Pfam" id="PF13427">
    <property type="entry name" value="AadA_C"/>
    <property type="match status" value="1"/>
</dbReference>
<dbReference type="InterPro" id="IPR002934">
    <property type="entry name" value="Polymerase_NTP_transf_dom"/>
</dbReference>
<reference evidence="7 8" key="1">
    <citation type="submission" date="2019-07" db="EMBL/GenBank/DDBJ databases">
        <title>Whole genome shotgun sequence of Oceanobacillus sojae NBRC 105379.</title>
        <authorList>
            <person name="Hosoyama A."/>
            <person name="Uohara A."/>
            <person name="Ohji S."/>
            <person name="Ichikawa N."/>
        </authorList>
    </citation>
    <scope>NUCLEOTIDE SEQUENCE [LARGE SCALE GENOMIC DNA]</scope>
    <source>
        <strain evidence="7 8">NBRC 105379</strain>
    </source>
</reference>
<dbReference type="Proteomes" id="UP000321558">
    <property type="component" value="Unassembled WGS sequence"/>
</dbReference>
<evidence type="ECO:0000256" key="2">
    <source>
        <dbReference type="ARBA" id="ARBA00023251"/>
    </source>
</evidence>
<accession>A0A511ZFR6</accession>
<organism evidence="7 8">
    <name type="scientific">Oceanobacillus sojae</name>
    <dbReference type="NCBI Taxonomy" id="582851"/>
    <lineage>
        <taxon>Bacteria</taxon>
        <taxon>Bacillati</taxon>
        <taxon>Bacillota</taxon>
        <taxon>Bacilli</taxon>
        <taxon>Bacillales</taxon>
        <taxon>Bacillaceae</taxon>
        <taxon>Oceanobacillus</taxon>
    </lineage>
</organism>
<dbReference type="GO" id="GO:0005524">
    <property type="term" value="F:ATP binding"/>
    <property type="evidence" value="ECO:0007669"/>
    <property type="project" value="UniProtKB-KW"/>
</dbReference>
<evidence type="ECO:0000256" key="1">
    <source>
        <dbReference type="ARBA" id="ARBA00022679"/>
    </source>
</evidence>
<feature type="domain" description="Polymerase nucleotidyl transferase" evidence="5">
    <location>
        <begin position="32"/>
        <end position="101"/>
    </location>
</feature>
<keyword evidence="2 4" id="KW-0046">Antibiotic resistance</keyword>
<dbReference type="Pfam" id="PF01909">
    <property type="entry name" value="NTP_transf_2"/>
    <property type="match status" value="1"/>
</dbReference>
<dbReference type="RefSeq" id="WP_186813563.1">
    <property type="nucleotide sequence ID" value="NZ_BJYM01000003.1"/>
</dbReference>
<keyword evidence="4" id="KW-0547">Nucleotide-binding</keyword>
<dbReference type="AlphaFoldDB" id="A0A511ZFR6"/>
<dbReference type="STRING" id="582851.GCA_900162665_04173"/>
<evidence type="ECO:0000256" key="4">
    <source>
        <dbReference type="PIRNR" id="PIRNR000819"/>
    </source>
</evidence>
<feature type="domain" description="Adenylyltransferase AadA C-terminal" evidence="6">
    <location>
        <begin position="153"/>
        <end position="250"/>
    </location>
</feature>
<comment type="catalytic activity">
    <reaction evidence="3 4">
        <text>spectinomycin + ATP = 9-O-adenylylspectinomycin + diphosphate</text>
        <dbReference type="Rhea" id="RHEA:63228"/>
        <dbReference type="ChEBI" id="CHEBI:30616"/>
        <dbReference type="ChEBI" id="CHEBI:33019"/>
        <dbReference type="ChEBI" id="CHEBI:146260"/>
        <dbReference type="ChEBI" id="CHEBI:146261"/>
    </reaction>
</comment>
<keyword evidence="4" id="KW-0067">ATP-binding</keyword>
<dbReference type="InterPro" id="IPR024172">
    <property type="entry name" value="AadA/Aad9"/>
</dbReference>
<dbReference type="InterPro" id="IPR043519">
    <property type="entry name" value="NT_sf"/>
</dbReference>
<evidence type="ECO:0000256" key="3">
    <source>
        <dbReference type="ARBA" id="ARBA00047831"/>
    </source>
</evidence>
<keyword evidence="1 4" id="KW-0808">Transferase</keyword>
<protein>
    <recommendedName>
        <fullName evidence="4">Spectinomycin 9-adenylyltransferase</fullName>
    </recommendedName>
</protein>
<dbReference type="Gene3D" id="3.30.460.10">
    <property type="entry name" value="Beta Polymerase, domain 2"/>
    <property type="match status" value="1"/>
</dbReference>
<dbReference type="GO" id="GO:0070566">
    <property type="term" value="F:adenylyltransferase activity"/>
    <property type="evidence" value="ECO:0007669"/>
    <property type="project" value="InterPro"/>
</dbReference>
<dbReference type="InterPro" id="IPR025184">
    <property type="entry name" value="AadA_C"/>
</dbReference>
<evidence type="ECO:0000259" key="5">
    <source>
        <dbReference type="Pfam" id="PF01909"/>
    </source>
</evidence>
<name>A0A511ZFR6_9BACI</name>
<dbReference type="EMBL" id="BJYM01000003">
    <property type="protein sequence ID" value="GEN86292.1"/>
    <property type="molecule type" value="Genomic_DNA"/>
</dbReference>
<keyword evidence="8" id="KW-1185">Reference proteome</keyword>
<keyword evidence="4" id="KW-0548">Nucleotidyltransferase</keyword>